<dbReference type="CDD" id="cd00009">
    <property type="entry name" value="AAA"/>
    <property type="match status" value="1"/>
</dbReference>
<dbReference type="InterPro" id="IPR050764">
    <property type="entry name" value="CbbQ/NirQ/NorQ/GpvN"/>
</dbReference>
<protein>
    <submittedName>
        <fullName evidence="2">MoxR family ATPase</fullName>
    </submittedName>
</protein>
<dbReference type="GO" id="GO:0005524">
    <property type="term" value="F:ATP binding"/>
    <property type="evidence" value="ECO:0007669"/>
    <property type="project" value="InterPro"/>
</dbReference>
<accession>A0A3A8QCA5</accession>
<feature type="domain" description="AAA+ ATPase" evidence="1">
    <location>
        <begin position="54"/>
        <end position="242"/>
    </location>
</feature>
<dbReference type="InterPro" id="IPR027417">
    <property type="entry name" value="P-loop_NTPase"/>
</dbReference>
<reference evidence="3" key="1">
    <citation type="submission" date="2018-09" db="EMBL/GenBank/DDBJ databases">
        <authorList>
            <person name="Livingstone P.G."/>
            <person name="Whitworth D.E."/>
        </authorList>
    </citation>
    <scope>NUCLEOTIDE SEQUENCE [LARGE SCALE GENOMIC DNA]</scope>
    <source>
        <strain evidence="3">AB047A</strain>
    </source>
</reference>
<dbReference type="Proteomes" id="UP000282656">
    <property type="component" value="Unassembled WGS sequence"/>
</dbReference>
<evidence type="ECO:0000313" key="2">
    <source>
        <dbReference type="EMBL" id="RKH65211.1"/>
    </source>
</evidence>
<dbReference type="PANTHER" id="PTHR42759">
    <property type="entry name" value="MOXR FAMILY PROTEIN"/>
    <property type="match status" value="1"/>
</dbReference>
<dbReference type="PANTHER" id="PTHR42759:SF1">
    <property type="entry name" value="MAGNESIUM-CHELATASE SUBUNIT CHLD"/>
    <property type="match status" value="1"/>
</dbReference>
<evidence type="ECO:0000313" key="3">
    <source>
        <dbReference type="Proteomes" id="UP000282656"/>
    </source>
</evidence>
<organism evidence="2 3">
    <name type="scientific">Corallococcus interemptor</name>
    <dbReference type="NCBI Taxonomy" id="2316720"/>
    <lineage>
        <taxon>Bacteria</taxon>
        <taxon>Pseudomonadati</taxon>
        <taxon>Myxococcota</taxon>
        <taxon>Myxococcia</taxon>
        <taxon>Myxococcales</taxon>
        <taxon>Cystobacterineae</taxon>
        <taxon>Myxococcaceae</taxon>
        <taxon>Corallococcus</taxon>
    </lineage>
</organism>
<dbReference type="SMART" id="SM00382">
    <property type="entry name" value="AAA"/>
    <property type="match status" value="1"/>
</dbReference>
<dbReference type="AlphaFoldDB" id="A0A3A8QCA5"/>
<evidence type="ECO:0000259" key="1">
    <source>
        <dbReference type="SMART" id="SM00382"/>
    </source>
</evidence>
<gene>
    <name evidence="2" type="ORF">D7X96_24140</name>
</gene>
<keyword evidence="3" id="KW-1185">Reference proteome</keyword>
<dbReference type="Gene3D" id="3.40.50.300">
    <property type="entry name" value="P-loop containing nucleotide triphosphate hydrolases"/>
    <property type="match status" value="1"/>
</dbReference>
<dbReference type="EMBL" id="RAWM01000074">
    <property type="protein sequence ID" value="RKH65211.1"/>
    <property type="molecule type" value="Genomic_DNA"/>
</dbReference>
<proteinExistence type="predicted"/>
<dbReference type="GO" id="GO:0016887">
    <property type="term" value="F:ATP hydrolysis activity"/>
    <property type="evidence" value="ECO:0007669"/>
    <property type="project" value="InterPro"/>
</dbReference>
<comment type="caution">
    <text evidence="2">The sequence shown here is derived from an EMBL/GenBank/DDBJ whole genome shotgun (WGS) entry which is preliminary data.</text>
</comment>
<dbReference type="SUPFAM" id="SSF52540">
    <property type="entry name" value="P-loop containing nucleoside triphosphate hydrolases"/>
    <property type="match status" value="1"/>
</dbReference>
<dbReference type="InterPro" id="IPR003593">
    <property type="entry name" value="AAA+_ATPase"/>
</dbReference>
<dbReference type="OrthoDB" id="5429767at2"/>
<dbReference type="RefSeq" id="WP_121770816.1">
    <property type="nucleotide sequence ID" value="NZ_RAWM01000074.1"/>
</dbReference>
<dbReference type="InterPro" id="IPR011704">
    <property type="entry name" value="ATPase_dyneun-rel_AAA"/>
</dbReference>
<name>A0A3A8QCA5_9BACT</name>
<sequence>MSNDSLQYRKVFDPPRQVEAVTSGSTEAGDQRRNVAYVYGDERIVLAVNVALATQRPLLVRGPSGTGKSSLARSVADFMKWRFYESVVTSRTQARDLLWQVDLLRRLHDAQSAKRRLVEGYLPYVVPGVLWWAFDEASAKAQRSRSLAGQGLPRGMDPNRGRPHERAVVLIDEIDKADPDTPNNLLVPLGSLQFQVEETGQLVETVPERAPLIIITTNDERELPQAFLRRCVELRLDHPEREWLLAIGRVQLPGLSEDLRVAVADAMLGAGGSKPTVSAAEYVDALRGCHALAIQAGTPAFDKLLESTLWKHGRKSPNK</sequence>
<dbReference type="Pfam" id="PF07728">
    <property type="entry name" value="AAA_5"/>
    <property type="match status" value="1"/>
</dbReference>